<accession>A0AA39JXR3</accession>
<proteinExistence type="predicted"/>
<dbReference type="AlphaFoldDB" id="A0AA39JXR3"/>
<protein>
    <submittedName>
        <fullName evidence="2">Uncharacterized protein</fullName>
    </submittedName>
</protein>
<dbReference type="GeneID" id="85363101"/>
<evidence type="ECO:0000256" key="1">
    <source>
        <dbReference type="SAM" id="MobiDB-lite"/>
    </source>
</evidence>
<dbReference type="RefSeq" id="XP_060327048.1">
    <property type="nucleotide sequence ID" value="XM_060479553.1"/>
</dbReference>
<evidence type="ECO:0000313" key="2">
    <source>
        <dbReference type="EMBL" id="KAK0449756.1"/>
    </source>
</evidence>
<comment type="caution">
    <text evidence="2">The sequence shown here is derived from an EMBL/GenBank/DDBJ whole genome shotgun (WGS) entry which is preliminary data.</text>
</comment>
<name>A0AA39JXR3_ARMTA</name>
<dbReference type="Proteomes" id="UP001175211">
    <property type="component" value="Unassembled WGS sequence"/>
</dbReference>
<reference evidence="2" key="1">
    <citation type="submission" date="2023-06" db="EMBL/GenBank/DDBJ databases">
        <authorList>
            <consortium name="Lawrence Berkeley National Laboratory"/>
            <person name="Ahrendt S."/>
            <person name="Sahu N."/>
            <person name="Indic B."/>
            <person name="Wong-Bajracharya J."/>
            <person name="Merenyi Z."/>
            <person name="Ke H.-M."/>
            <person name="Monk M."/>
            <person name="Kocsube S."/>
            <person name="Drula E."/>
            <person name="Lipzen A."/>
            <person name="Balint B."/>
            <person name="Henrissat B."/>
            <person name="Andreopoulos B."/>
            <person name="Martin F.M."/>
            <person name="Harder C.B."/>
            <person name="Rigling D."/>
            <person name="Ford K.L."/>
            <person name="Foster G.D."/>
            <person name="Pangilinan J."/>
            <person name="Papanicolaou A."/>
            <person name="Barry K."/>
            <person name="LaButti K."/>
            <person name="Viragh M."/>
            <person name="Koriabine M."/>
            <person name="Yan M."/>
            <person name="Riley R."/>
            <person name="Champramary S."/>
            <person name="Plett K.L."/>
            <person name="Tsai I.J."/>
            <person name="Slot J."/>
            <person name="Sipos G."/>
            <person name="Plett J."/>
            <person name="Nagy L.G."/>
            <person name="Grigoriev I.V."/>
        </authorList>
    </citation>
    <scope>NUCLEOTIDE SEQUENCE</scope>
    <source>
        <strain evidence="2">CCBAS 213</strain>
    </source>
</reference>
<keyword evidence="3" id="KW-1185">Reference proteome</keyword>
<sequence length="1224" mass="137490">MLDYVHDWNNLRTRVYLDEKLLAALRNPDRARVVRTEHYLNAVPSIPHSNPFKSKTPFQASSSDLSWEGVHYTATRDEEQHPSNSRVTKTQSQFCQSANSKVTESQDFGLSRYESLPAVSHRARIPEDLDCRNPSAHKSIYQGCAPSDLDSSRGGNNGNRLPSRCSPCNSQIPAYPSHLEYTSIDFDTALKATDIPACNSNSNTRDNCENKSINTAALNHNIGNPIPLYSTNNEIRTFQIASNTPCIPFSERNKASRLPRKVRRHIDRLQKRLLRMIYATHRVTFNNGDCQRILMGMREYVLRLSGFTIMGSEATRVPVGVNTPDLNVLQMVFGSDSYIMRNFRIALRMIYSWPKVRVEQKTKFVEPTGETECRLHRQCLIRHGIEVESAIVLSPIDREPRDFEVRALAEAVSKSTKFTRLQSYHRTQKYHRRRQVPRAVGAKMCIVIPAKPQPTAGSDFQFHGVSLTSPTDVPTIPITLEDTMTERNSNRLLTKHPRSSESNTASLKCMPEKTERDQLNQNIQLSISSNDIPRSVLIMPITVSPVIPAGNNETSVLGCSTDLAPTWPILEIHTTIVGLRQCSIDASGGNFEGICVEVEVLANSYRRRQEGSQYTRPLCRKITNIRGKVTIKPSIAVDSRIERKSNTFGEELKLRVTTSASKTTLGMMRQQNEVHDQYHHQYRSHFGNSSPATTKADSPCYHRTMEPSSIHASPKLHSGVSCDGKYLESSINVKPGTRHGAQTFCQHLKHYPIQGELRHLGYGARISTHVHSLMAECVLFLEQHISRETHQQQGYDAPYHLVSLSVFHISNVCGSPTAVGNWNTTSPVCVPGKGSYGVCRGSQGMKRRPHTTRKSQRIKTVRNLHQLTSSMIAQTIPDVTSKEFSTVSERDLITTIFHCLPGFTFTLADKELGEITVHRVLHRVQDSRFSSIFTVLRDLITGLGDRQQHLQRIPRSPQLEFLVPGSISFPRSSVYRHRSIIAEVAVIKPESKRLLTDHPRSVAFDTVSLRLNWIDKTEHNQLNQRVWLINSSSNVLSDIFITYIAISHSIPSGHVETSLLERSTGLAPTEPLSEVEVIGHKRCLHASGNEVTDTETSRQCKKVDTMSSVNGTMAESIRRRNHDGAHHQYHSRFRNCSEEPALANSPLHRTKPSSIRVSSDLRLFPSKHKGRSNPLKMVPLGIYSYTCLLLRNKFVIPARSSTHVTAKGPACNAISKGNEPCAPM</sequence>
<dbReference type="EMBL" id="JAUEPS010000037">
    <property type="protein sequence ID" value="KAK0449756.1"/>
    <property type="molecule type" value="Genomic_DNA"/>
</dbReference>
<feature type="region of interest" description="Disordered" evidence="1">
    <location>
        <begin position="142"/>
        <end position="162"/>
    </location>
</feature>
<gene>
    <name evidence="2" type="ORF">EV420DRAFT_1706810</name>
</gene>
<evidence type="ECO:0000313" key="3">
    <source>
        <dbReference type="Proteomes" id="UP001175211"/>
    </source>
</evidence>
<organism evidence="2 3">
    <name type="scientific">Armillaria tabescens</name>
    <name type="common">Ringless honey mushroom</name>
    <name type="synonym">Agaricus tabescens</name>
    <dbReference type="NCBI Taxonomy" id="1929756"/>
    <lineage>
        <taxon>Eukaryota</taxon>
        <taxon>Fungi</taxon>
        <taxon>Dikarya</taxon>
        <taxon>Basidiomycota</taxon>
        <taxon>Agaricomycotina</taxon>
        <taxon>Agaricomycetes</taxon>
        <taxon>Agaricomycetidae</taxon>
        <taxon>Agaricales</taxon>
        <taxon>Marasmiineae</taxon>
        <taxon>Physalacriaceae</taxon>
        <taxon>Desarmillaria</taxon>
    </lineage>
</organism>